<comment type="cofactor">
    <cofactor evidence="1 8">
        <name>heme</name>
        <dbReference type="ChEBI" id="CHEBI:30413"/>
    </cofactor>
</comment>
<accession>A0A420ETI8</accession>
<reference evidence="9 10" key="1">
    <citation type="journal article" date="2018" name="Int. J. Syst. Evol. Microbiol.">
        <title>Micromonospora globbae sp. nov., an endophytic actinomycete isolated from roots of Globba winitii C. H. Wright.</title>
        <authorList>
            <person name="Kuncharoen N."/>
            <person name="Pittayakhajonwut P."/>
            <person name="Tanasupawat S."/>
        </authorList>
    </citation>
    <scope>NUCLEOTIDE SEQUENCE [LARGE SCALE GENOMIC DNA]</scope>
    <source>
        <strain evidence="9 10">WPS1-2</strain>
    </source>
</reference>
<sequence>MSRRTVHLDNTLALALEGFAWLPNRLRRGGADALRTRVLGQRAVALHGPEAARFFYDERHVRRQGAIPGPVRSTLFGHHAVHTLDGEAHRVRKALFVALLMDGGIDTLVTRAGAAWESAARDWADRRGPVVLFDEVSRVLTRAVTDWTGVPVAPEDLPALAADLVAMVDGFATAAPRHWRARRARTRREDWLAGLVERVRRGDAVAPAGSAVREVAEHRDVDGNRLDPCTAAVELLNILRPTVAVTWFVAFAGHALHRWPEHRERLRAGDPAFAEAYAHEVRRFYPFAPFVGGRAVADLEWGGVRIPSGAMVLLDIYGQNHDPRIWPDPYRFDPDRFVGREIGPFELVPQGGGDPRTGHRCPGEMITVALLRDLVVRLARLDCTLPPQDLRIPLSRIPTRPHSGVLLDVRAAA</sequence>
<dbReference type="GO" id="GO:0016125">
    <property type="term" value="P:sterol metabolic process"/>
    <property type="evidence" value="ECO:0007669"/>
    <property type="project" value="TreeGrafter"/>
</dbReference>
<dbReference type="PANTHER" id="PTHR24286:SF24">
    <property type="entry name" value="LANOSTEROL 14-ALPHA DEMETHYLASE"/>
    <property type="match status" value="1"/>
</dbReference>
<evidence type="ECO:0000256" key="3">
    <source>
        <dbReference type="ARBA" id="ARBA00022617"/>
    </source>
</evidence>
<dbReference type="InterPro" id="IPR036396">
    <property type="entry name" value="Cyt_P450_sf"/>
</dbReference>
<keyword evidence="3 8" id="KW-0349">Heme</keyword>
<keyword evidence="5" id="KW-0560">Oxidoreductase</keyword>
<evidence type="ECO:0000313" key="10">
    <source>
        <dbReference type="Proteomes" id="UP000285744"/>
    </source>
</evidence>
<dbReference type="InterPro" id="IPR002401">
    <property type="entry name" value="Cyt_P450_E_grp-I"/>
</dbReference>
<dbReference type="PANTHER" id="PTHR24286">
    <property type="entry name" value="CYTOCHROME P450 26"/>
    <property type="match status" value="1"/>
</dbReference>
<dbReference type="RefSeq" id="WP_120331716.1">
    <property type="nucleotide sequence ID" value="NZ_RAQQ01000029.1"/>
</dbReference>
<organism evidence="9 10">
    <name type="scientific">Micromonospora globbae</name>
    <dbReference type="NCBI Taxonomy" id="1894969"/>
    <lineage>
        <taxon>Bacteria</taxon>
        <taxon>Bacillati</taxon>
        <taxon>Actinomycetota</taxon>
        <taxon>Actinomycetes</taxon>
        <taxon>Micromonosporales</taxon>
        <taxon>Micromonosporaceae</taxon>
        <taxon>Micromonospora</taxon>
    </lineage>
</organism>
<comment type="caution">
    <text evidence="9">The sequence shown here is derived from an EMBL/GenBank/DDBJ whole genome shotgun (WGS) entry which is preliminary data.</text>
</comment>
<dbReference type="Gene3D" id="1.10.630.10">
    <property type="entry name" value="Cytochrome P450"/>
    <property type="match status" value="1"/>
</dbReference>
<name>A0A420ETI8_9ACTN</name>
<comment type="similarity">
    <text evidence="2">Belongs to the cytochrome P450 family.</text>
</comment>
<evidence type="ECO:0000256" key="1">
    <source>
        <dbReference type="ARBA" id="ARBA00001971"/>
    </source>
</evidence>
<dbReference type="SUPFAM" id="SSF48264">
    <property type="entry name" value="Cytochrome P450"/>
    <property type="match status" value="1"/>
</dbReference>
<keyword evidence="4 8" id="KW-0479">Metal-binding</keyword>
<evidence type="ECO:0000256" key="4">
    <source>
        <dbReference type="ARBA" id="ARBA00022723"/>
    </source>
</evidence>
<evidence type="ECO:0000256" key="2">
    <source>
        <dbReference type="ARBA" id="ARBA00010617"/>
    </source>
</evidence>
<keyword evidence="6 8" id="KW-0408">Iron</keyword>
<dbReference type="EMBL" id="RAQQ01000029">
    <property type="protein sequence ID" value="RKF23987.1"/>
    <property type="molecule type" value="Genomic_DNA"/>
</dbReference>
<dbReference type="InterPro" id="IPR001128">
    <property type="entry name" value="Cyt_P450"/>
</dbReference>
<dbReference type="AlphaFoldDB" id="A0A420ETI8"/>
<evidence type="ECO:0000256" key="7">
    <source>
        <dbReference type="ARBA" id="ARBA00023033"/>
    </source>
</evidence>
<evidence type="ECO:0000256" key="8">
    <source>
        <dbReference type="PIRSR" id="PIRSR602401-1"/>
    </source>
</evidence>
<feature type="binding site" description="axial binding residue" evidence="8">
    <location>
        <position position="361"/>
    </location>
    <ligand>
        <name>heme</name>
        <dbReference type="ChEBI" id="CHEBI:30413"/>
    </ligand>
    <ligandPart>
        <name>Fe</name>
        <dbReference type="ChEBI" id="CHEBI:18248"/>
    </ligandPart>
</feature>
<evidence type="ECO:0000256" key="6">
    <source>
        <dbReference type="ARBA" id="ARBA00023004"/>
    </source>
</evidence>
<dbReference type="Pfam" id="PF00067">
    <property type="entry name" value="p450"/>
    <property type="match status" value="1"/>
</dbReference>
<dbReference type="OrthoDB" id="9764248at2"/>
<protein>
    <submittedName>
        <fullName evidence="9">Cytochrome P450</fullName>
    </submittedName>
</protein>
<evidence type="ECO:0000256" key="5">
    <source>
        <dbReference type="ARBA" id="ARBA00023002"/>
    </source>
</evidence>
<gene>
    <name evidence="9" type="ORF">D7I43_28710</name>
</gene>
<dbReference type="GO" id="GO:0016705">
    <property type="term" value="F:oxidoreductase activity, acting on paired donors, with incorporation or reduction of molecular oxygen"/>
    <property type="evidence" value="ECO:0007669"/>
    <property type="project" value="InterPro"/>
</dbReference>
<dbReference type="CDD" id="cd11067">
    <property type="entry name" value="CYP152"/>
    <property type="match status" value="1"/>
</dbReference>
<dbReference type="PRINTS" id="PR00463">
    <property type="entry name" value="EP450I"/>
</dbReference>
<proteinExistence type="inferred from homology"/>
<dbReference type="GO" id="GO:0020037">
    <property type="term" value="F:heme binding"/>
    <property type="evidence" value="ECO:0007669"/>
    <property type="project" value="InterPro"/>
</dbReference>
<dbReference type="Proteomes" id="UP000285744">
    <property type="component" value="Unassembled WGS sequence"/>
</dbReference>
<dbReference type="GO" id="GO:0005506">
    <property type="term" value="F:iron ion binding"/>
    <property type="evidence" value="ECO:0007669"/>
    <property type="project" value="InterPro"/>
</dbReference>
<dbReference type="GO" id="GO:0004497">
    <property type="term" value="F:monooxygenase activity"/>
    <property type="evidence" value="ECO:0007669"/>
    <property type="project" value="UniProtKB-KW"/>
</dbReference>
<evidence type="ECO:0000313" key="9">
    <source>
        <dbReference type="EMBL" id="RKF23987.1"/>
    </source>
</evidence>
<keyword evidence="7" id="KW-0503">Monooxygenase</keyword>